<keyword evidence="2" id="KW-1185">Reference proteome</keyword>
<reference evidence="1" key="1">
    <citation type="submission" date="2023-10" db="EMBL/GenBank/DDBJ databases">
        <authorList>
            <person name="Rodriguez Cubillos JULIANA M."/>
            <person name="De Vega J."/>
        </authorList>
    </citation>
    <scope>NUCLEOTIDE SEQUENCE</scope>
</reference>
<proteinExistence type="predicted"/>
<evidence type="ECO:0000313" key="2">
    <source>
        <dbReference type="Proteomes" id="UP001177021"/>
    </source>
</evidence>
<dbReference type="EMBL" id="CASHSV030000206">
    <property type="protein sequence ID" value="CAJ2655655.1"/>
    <property type="molecule type" value="Genomic_DNA"/>
</dbReference>
<organism evidence="1 2">
    <name type="scientific">Trifolium pratense</name>
    <name type="common">Red clover</name>
    <dbReference type="NCBI Taxonomy" id="57577"/>
    <lineage>
        <taxon>Eukaryota</taxon>
        <taxon>Viridiplantae</taxon>
        <taxon>Streptophyta</taxon>
        <taxon>Embryophyta</taxon>
        <taxon>Tracheophyta</taxon>
        <taxon>Spermatophyta</taxon>
        <taxon>Magnoliopsida</taxon>
        <taxon>eudicotyledons</taxon>
        <taxon>Gunneridae</taxon>
        <taxon>Pentapetalae</taxon>
        <taxon>rosids</taxon>
        <taxon>fabids</taxon>
        <taxon>Fabales</taxon>
        <taxon>Fabaceae</taxon>
        <taxon>Papilionoideae</taxon>
        <taxon>50 kb inversion clade</taxon>
        <taxon>NPAAA clade</taxon>
        <taxon>Hologalegina</taxon>
        <taxon>IRL clade</taxon>
        <taxon>Trifolieae</taxon>
        <taxon>Trifolium</taxon>
    </lineage>
</organism>
<accession>A0ACB0KFN0</accession>
<name>A0ACB0KFN0_TRIPR</name>
<comment type="caution">
    <text evidence="1">The sequence shown here is derived from an EMBL/GenBank/DDBJ whole genome shotgun (WGS) entry which is preliminary data.</text>
</comment>
<dbReference type="Proteomes" id="UP001177021">
    <property type="component" value="Unassembled WGS sequence"/>
</dbReference>
<gene>
    <name evidence="1" type="ORF">MILVUS5_LOCUS22562</name>
</gene>
<evidence type="ECO:0000313" key="1">
    <source>
        <dbReference type="EMBL" id="CAJ2655655.1"/>
    </source>
</evidence>
<sequence>MSSSSSSSISSSSRSHKSDVFLSYHDKDACISFASDLYSALTQAGFVVYINHNNLTSGDQTNFSAIEASRTSIIIFSSNFDASKWFLEELEQILECGRTIGQVILPVFYVVDPSDVRRQIGDFGKDFEDLIGQRILTNNESMRYKEALIEASSISGFLVMSSRDKSEVINDIVQHLTHLIEDKLFSVATHPVGIEPRMQDVIQLLSNEQPEKTIIIGIWGINGVGKTTIAKATYNQMGCSFEGKSFLLNVNEIWEQSNGQVSLQQQLLSDIYKTTNIQIDNIDTGKMVLRERLCRKKIFLVLDNVNKLEQLNVLCGSREWFGHGSRIIITTSDKHILCSFQVDHVYRMKCMDTTESLELFSWHTFKIPSPIESYADLCRDVVEYCGGLPQALEEIGSFLFGKSLAESKFLLEKLKTNPNDMIIRKLRTNFDDLHVYDKKIFLDLATLFIEMDKDDLIQTLNYFVRFPEDGITILEDKCLVTIDSNNRIGMHTLVRAMGKEIIRQQGMAETKMYDVFLSFKGEDSRTKFISHLYSSLQNAGIYVFKDDDGIQRGDRISVSLLQAINQSRISIVVLSRNFANSKWCMMELERIVEISRTKDMVVVPVFYEVDPSEVRHQTGEFGKAFECLISAISVDEYTKRNWKTALNEVGGRAGVVIINSRNESEDIKKIVKLVTHLLDKTELFVADHPVGVESRVQDVIQLLNRQKSKVPLMLGIWGMGGIGKTTIAKAVYNKIRHDFEAKSFLLNVREVWNLDNDKVSLQQRLLTDIYKTTKIKIDTVESGKVILQERLCEKRIFLVIDDVSNVDQLNALCGNRKWFAEGSRIIITTRDDDLLSRLEVDQIYRMKEMDDSESLELFNWHAFKQPISGEGFTNLSRDVVKYSRGLPLALQVIGSFLLTRRREAEWKSVLGKLKMIPNDEVSEKLRISFDGLSDDDVKDIFLDIAFFFIGMDREDVTEILKDCGHFPEIGISILVQQSLVTVDRKNKIGMHDLLRDMGREIVRKKSKERGKEPSRIWRFEDVHELSKDTCTLDVKGLTLTMSRMYSTTLETKAFEKMDKLRLLQLSGVQLDGDYKYLSRHLRWLSWHGFPFKFTPADFHQDSLVAIDLKYSNLERVWRKSQLLVKLKILNLSHSHNLRHTPDFSNLPNLEKLILRDCPSLSSVSSSIGHLKKILLINLKDCTGLCELPRSIYKLDSVKTLILSGCTNIVKLEEDIEQMKSLTTLVADNTAITRVPFAVVRLKSIAYISLCGYEGFTREVFPSIIQSWLSPTNSILSLVQTFAGTSCLDITDEQNNSFYCLSSIFEDLQNLQRLWLKCDSEAQLNQTVASILGSSNTRNCEGFSNIGTSASIHSRSQVSMSSSKNSLTSVLIQMGVSCNVANILRENILQKIPPIGSGLLPGNNYPDWLTFNSNGSSVTFEVPQVEGRSLKTIMCIAHSSSPDNTTTEGFKVVLVINCTKNTIQVYKIGALLASFGEDEWKRVISNIEPGNKIKVIVVFTNEFIVKKTTIYLVYDEPNEEKTNHCHEINENGIVSSGDENIFGRLFFAIPSLSRTVLTSRPFWFCLAGIMVWSSRRRSEKRRRDNPILREVASMSSQGLNIPESLEKNPLVDVK</sequence>
<protein>
    <submittedName>
        <fullName evidence="1">Uncharacterized protein</fullName>
    </submittedName>
</protein>